<dbReference type="EMBL" id="MDCE01000019">
    <property type="protein sequence ID" value="PPV06068.1"/>
    <property type="molecule type" value="Genomic_DNA"/>
</dbReference>
<organism evidence="4 5">
    <name type="scientific">Xanthomonas bromi</name>
    <dbReference type="NCBI Taxonomy" id="56449"/>
    <lineage>
        <taxon>Bacteria</taxon>
        <taxon>Pseudomonadati</taxon>
        <taxon>Pseudomonadota</taxon>
        <taxon>Gammaproteobacteria</taxon>
        <taxon>Lysobacterales</taxon>
        <taxon>Lysobacteraceae</taxon>
        <taxon>Xanthomonas</taxon>
    </lineage>
</organism>
<accession>A0A1C3NJS1</accession>
<dbReference type="Gene3D" id="6.10.250.330">
    <property type="match status" value="1"/>
</dbReference>
<comment type="function">
    <text evidence="2">Antitoxin component of a type II toxin-antitoxin (TA) system.</text>
</comment>
<dbReference type="Gene3D" id="3.40.1620.10">
    <property type="entry name" value="YefM-like domain"/>
    <property type="match status" value="1"/>
</dbReference>
<evidence type="ECO:0000313" key="3">
    <source>
        <dbReference type="EMBL" id="PPV06068.1"/>
    </source>
</evidence>
<dbReference type="AlphaFoldDB" id="A0A1C3NJS1"/>
<evidence type="ECO:0000313" key="5">
    <source>
        <dbReference type="Proteomes" id="UP000092503"/>
    </source>
</evidence>
<dbReference type="InterPro" id="IPR036165">
    <property type="entry name" value="YefM-like_sf"/>
</dbReference>
<protein>
    <recommendedName>
        <fullName evidence="2">Antitoxin</fullName>
    </recommendedName>
</protein>
<reference evidence="3 6" key="2">
    <citation type="submission" date="2016-08" db="EMBL/GenBank/DDBJ databases">
        <title>Evolution of the type three secretion system and type three effector repertoires in Xanthomonas.</title>
        <authorList>
            <person name="Merda D."/>
            <person name="Briand M."/>
            <person name="Bosis E."/>
            <person name="Rousseau C."/>
            <person name="Portier P."/>
            <person name="Jacques M.-A."/>
            <person name="Fischer-Le Saux M."/>
        </authorList>
    </citation>
    <scope>NUCLEOTIDE SEQUENCE [LARGE SCALE GENOMIC DNA]</scope>
    <source>
        <strain evidence="3 6">CFBP1976</strain>
    </source>
</reference>
<dbReference type="Proteomes" id="UP000239710">
    <property type="component" value="Unassembled WGS sequence"/>
</dbReference>
<proteinExistence type="inferred from homology"/>
<gene>
    <name evidence="4" type="ORF">XBLMG947_1398</name>
    <name evidence="3" type="ORF">XbrCFBP1976_13575</name>
</gene>
<sequence>MDTISYTAVRASLADTMDRVVNDHEPVIITRNSRERAVVMLSLEDFKAMEETAYLLRSPINAQRLLESITQLDAGKGQARELLE</sequence>
<dbReference type="InterPro" id="IPR006442">
    <property type="entry name" value="Antitoxin_Phd/YefM"/>
</dbReference>
<evidence type="ECO:0000256" key="2">
    <source>
        <dbReference type="RuleBase" id="RU362080"/>
    </source>
</evidence>
<dbReference type="PANTHER" id="PTHR33713:SF6">
    <property type="entry name" value="ANTITOXIN YEFM"/>
    <property type="match status" value="1"/>
</dbReference>
<name>A0A1C3NJS1_9XANT</name>
<evidence type="ECO:0000256" key="1">
    <source>
        <dbReference type="ARBA" id="ARBA00009981"/>
    </source>
</evidence>
<keyword evidence="6" id="KW-1185">Reference proteome</keyword>
<evidence type="ECO:0000313" key="4">
    <source>
        <dbReference type="EMBL" id="SBV50617.1"/>
    </source>
</evidence>
<dbReference type="OrthoDB" id="9802003at2"/>
<dbReference type="EMBL" id="FLTX01000020">
    <property type="protein sequence ID" value="SBV50617.1"/>
    <property type="molecule type" value="Genomic_DNA"/>
</dbReference>
<dbReference type="Proteomes" id="UP000092503">
    <property type="component" value="Unassembled WGS sequence"/>
</dbReference>
<dbReference type="Pfam" id="PF02604">
    <property type="entry name" value="PhdYeFM_antitox"/>
    <property type="match status" value="1"/>
</dbReference>
<comment type="similarity">
    <text evidence="1 2">Belongs to the phD/YefM antitoxin family.</text>
</comment>
<dbReference type="SUPFAM" id="SSF143120">
    <property type="entry name" value="YefM-like"/>
    <property type="match status" value="1"/>
</dbReference>
<dbReference type="STRING" id="56449.XBLMG947_1398"/>
<dbReference type="NCBIfam" id="TIGR01552">
    <property type="entry name" value="phd_fam"/>
    <property type="match status" value="1"/>
</dbReference>
<dbReference type="RefSeq" id="WP_065467233.1">
    <property type="nucleotide sequence ID" value="NZ_FLTX01000020.1"/>
</dbReference>
<reference evidence="4 5" key="1">
    <citation type="submission" date="2016-06" db="EMBL/GenBank/DDBJ databases">
        <authorList>
            <person name="Kjaerup R.B."/>
            <person name="Dalgaard T.S."/>
            <person name="Juul-Madsen H.R."/>
        </authorList>
    </citation>
    <scope>NUCLEOTIDE SEQUENCE [LARGE SCALE GENOMIC DNA]</scope>
    <source>
        <strain evidence="4">LMG947</strain>
    </source>
</reference>
<evidence type="ECO:0000313" key="6">
    <source>
        <dbReference type="Proteomes" id="UP000239710"/>
    </source>
</evidence>
<dbReference type="InterPro" id="IPR051405">
    <property type="entry name" value="phD/YefM_antitoxin"/>
</dbReference>
<dbReference type="PANTHER" id="PTHR33713">
    <property type="entry name" value="ANTITOXIN YAFN-RELATED"/>
    <property type="match status" value="1"/>
</dbReference>